<keyword evidence="3" id="KW-1185">Reference proteome</keyword>
<feature type="compositionally biased region" description="Acidic residues" evidence="1">
    <location>
        <begin position="532"/>
        <end position="547"/>
    </location>
</feature>
<protein>
    <submittedName>
        <fullName evidence="2">Uncharacterized protein</fullName>
    </submittedName>
</protein>
<name>A0A3E2HHI1_SCYLI</name>
<dbReference type="EMBL" id="NCSJ02000053">
    <property type="protein sequence ID" value="RFU32521.1"/>
    <property type="molecule type" value="Genomic_DNA"/>
</dbReference>
<feature type="region of interest" description="Disordered" evidence="1">
    <location>
        <begin position="407"/>
        <end position="549"/>
    </location>
</feature>
<feature type="region of interest" description="Disordered" evidence="1">
    <location>
        <begin position="562"/>
        <end position="604"/>
    </location>
</feature>
<dbReference type="PANTHER" id="PTHR13060">
    <property type="entry name" value="SGT1 PROTEIN HSGT1 SUPPRESSOR OF GCR2"/>
    <property type="match status" value="1"/>
</dbReference>
<evidence type="ECO:0000313" key="2">
    <source>
        <dbReference type="EMBL" id="RFU32521.1"/>
    </source>
</evidence>
<dbReference type="InterPro" id="IPR010770">
    <property type="entry name" value="Ecd"/>
</dbReference>
<sequence length="653" mass="74331">MDGPKDDLKWFGEGFDGFPRRLPDDTIEYTLLIIDDKLNSQRETVARLEVVRKESIKLCDGLLKDYIWQRDSFKLELHTGKGKLAFFFSRVVYLNGQTNYGDSVDDEWLIVYILKELSTKFPDLWVRVADTDGEFLLIEAANALPRWLNPEIADNRVWINKGMLRIIPLSPSTSSSSTTKVSSLSKPLAFEEAQEIIFSTPDIIIHSPLIEAEAFYRLRNYPAQIKESLHYAPVTIPRKLAYILHERPAAIAPAVDAFYLRDPIALKPLNSGISELNFLPDDFVTVSVRFTKVLYAQLKSQQFPPPNAWKEILSPEKISSLGDVSFQKKYDQLETGMKLTCGFEMLLQDAKNSDNRLVREVNILLEDLDVDGDSSMPTDEEISKWPDISRADDESWLDINFEDFEKELQGNNQRKEKPSEDPKVFGPERPPGFGDARTQADLKKMVERFETFMNDDEAGVEGAELDEMDFDDDDDDEEEEEEDDDDDESEEEDKAVSFDEEEFTRMMREMMGMPPTEAKQEVANTKNKDDHEIEEITSDEEQNEREDEEIKKLMEGMEVELKAAGALNLDPREERRKLKGKSPAVQKEDTGSAQESEDDSDGELNVDFNLAKNLLESFKSQAGMAGPGGNLLGMMGMQLPRDEDDASPSRKLT</sequence>
<feature type="compositionally biased region" description="Acidic residues" evidence="1">
    <location>
        <begin position="453"/>
        <end position="502"/>
    </location>
</feature>
<accession>A0A3E2HHI1</accession>
<dbReference type="OrthoDB" id="27237at2759"/>
<feature type="compositionally biased region" description="Basic and acidic residues" evidence="1">
    <location>
        <begin position="438"/>
        <end position="450"/>
    </location>
</feature>
<feature type="non-terminal residue" evidence="2">
    <location>
        <position position="653"/>
    </location>
</feature>
<dbReference type="AlphaFoldDB" id="A0A3E2HHI1"/>
<comment type="caution">
    <text evidence="2">The sequence shown here is derived from an EMBL/GenBank/DDBJ whole genome shotgun (WGS) entry which is preliminary data.</text>
</comment>
<gene>
    <name evidence="2" type="ORF">B7463_g3806</name>
</gene>
<evidence type="ECO:0000256" key="1">
    <source>
        <dbReference type="SAM" id="MobiDB-lite"/>
    </source>
</evidence>
<dbReference type="Pfam" id="PF07093">
    <property type="entry name" value="SGT1"/>
    <property type="match status" value="2"/>
</dbReference>
<reference evidence="2 3" key="1">
    <citation type="submission" date="2018-05" db="EMBL/GenBank/DDBJ databases">
        <title>Draft genome sequence of Scytalidium lignicola DSM 105466, a ubiquitous saprotrophic fungus.</title>
        <authorList>
            <person name="Buettner E."/>
            <person name="Gebauer A.M."/>
            <person name="Hofrichter M."/>
            <person name="Liers C."/>
            <person name="Kellner H."/>
        </authorList>
    </citation>
    <scope>NUCLEOTIDE SEQUENCE [LARGE SCALE GENOMIC DNA]</scope>
    <source>
        <strain evidence="2 3">DSM 105466</strain>
    </source>
</reference>
<evidence type="ECO:0000313" key="3">
    <source>
        <dbReference type="Proteomes" id="UP000258309"/>
    </source>
</evidence>
<feature type="compositionally biased region" description="Acidic residues" evidence="1">
    <location>
        <begin position="595"/>
        <end position="604"/>
    </location>
</feature>
<dbReference type="GO" id="GO:0005634">
    <property type="term" value="C:nucleus"/>
    <property type="evidence" value="ECO:0007669"/>
    <property type="project" value="TreeGrafter"/>
</dbReference>
<feature type="non-terminal residue" evidence="2">
    <location>
        <position position="1"/>
    </location>
</feature>
<dbReference type="OMA" id="TKDYIWQ"/>
<feature type="region of interest" description="Disordered" evidence="1">
    <location>
        <begin position="621"/>
        <end position="653"/>
    </location>
</feature>
<proteinExistence type="predicted"/>
<dbReference type="STRING" id="5539.A0A3E2HHI1"/>
<dbReference type="Proteomes" id="UP000258309">
    <property type="component" value="Unassembled WGS sequence"/>
</dbReference>
<organism evidence="2 3">
    <name type="scientific">Scytalidium lignicola</name>
    <name type="common">Hyphomycete</name>
    <dbReference type="NCBI Taxonomy" id="5539"/>
    <lineage>
        <taxon>Eukaryota</taxon>
        <taxon>Fungi</taxon>
        <taxon>Dikarya</taxon>
        <taxon>Ascomycota</taxon>
        <taxon>Pezizomycotina</taxon>
        <taxon>Leotiomycetes</taxon>
        <taxon>Leotiomycetes incertae sedis</taxon>
        <taxon>Scytalidium</taxon>
    </lineage>
</organism>
<dbReference type="PANTHER" id="PTHR13060:SF0">
    <property type="entry name" value="PROTEIN ECDYSONELESS HOMOLOG"/>
    <property type="match status" value="1"/>
</dbReference>
<feature type="compositionally biased region" description="Basic and acidic residues" evidence="1">
    <location>
        <begin position="413"/>
        <end position="423"/>
    </location>
</feature>